<feature type="region of interest" description="Disordered" evidence="6">
    <location>
        <begin position="1"/>
        <end position="27"/>
    </location>
</feature>
<reference evidence="9 10" key="1">
    <citation type="submission" date="2016-04" db="EMBL/GenBank/DDBJ databases">
        <title>Complete genome sequence and analysis of deep-sea sediment isolate, Amycolatopsis sp. WP1.</title>
        <authorList>
            <person name="Wang H."/>
            <person name="Chen S."/>
            <person name="Wu Q."/>
        </authorList>
    </citation>
    <scope>NUCLEOTIDE SEQUENCE [LARGE SCALE GENOMIC DNA]</scope>
    <source>
        <strain evidence="9 10">WP1</strain>
    </source>
</reference>
<dbReference type="SUPFAM" id="SSF52833">
    <property type="entry name" value="Thioredoxin-like"/>
    <property type="match status" value="1"/>
</dbReference>
<dbReference type="Pfam" id="PF13462">
    <property type="entry name" value="Thioredoxin_4"/>
    <property type="match status" value="1"/>
</dbReference>
<dbReference type="RefSeq" id="WP_113694061.1">
    <property type="nucleotide sequence ID" value="NZ_CP015163.1"/>
</dbReference>
<dbReference type="PANTHER" id="PTHR13887">
    <property type="entry name" value="GLUTATHIONE S-TRANSFERASE KAPPA"/>
    <property type="match status" value="1"/>
</dbReference>
<keyword evidence="7" id="KW-1133">Transmembrane helix</keyword>
<accession>A0A344L9T0</accession>
<dbReference type="KEGG" id="aab:A4R43_21785"/>
<keyword evidence="7" id="KW-0812">Transmembrane</keyword>
<gene>
    <name evidence="9" type="ORF">A4R43_21785</name>
</gene>
<keyword evidence="7" id="KW-0472">Membrane</keyword>
<feature type="domain" description="Thioredoxin-like fold" evidence="8">
    <location>
        <begin position="87"/>
        <end position="264"/>
    </location>
</feature>
<evidence type="ECO:0000256" key="5">
    <source>
        <dbReference type="ARBA" id="ARBA00023284"/>
    </source>
</evidence>
<dbReference type="Gene3D" id="3.40.30.10">
    <property type="entry name" value="Glutaredoxin"/>
    <property type="match status" value="1"/>
</dbReference>
<keyword evidence="2" id="KW-0732">Signal</keyword>
<sequence>MGGAERAARKRRQEQQQRQQAAKPVPAARGVDKRTIGVVAAVVLVVAAVAGGIFWYQADKNKTEGQTITAVAQGAPAWPERRDGLVVVSGRPEAKATLDVYADFLCPACGEFQKRFGKQIEEQVAAGNLLLRTHMVPMLSAQSDPEGYSLDSANAGLCAADAGIFTPFHDSLFAAQPEEGKRGYDKGQLTALGQAVGVSSPAFPACVESGTYNQQLDAELKRVTEDPSLHQEFPNGSKGFGTPTVIAGGKPVDTADPEWLSKLVSGAPTA</sequence>
<keyword evidence="5" id="KW-0676">Redox-active center</keyword>
<protein>
    <recommendedName>
        <fullName evidence="8">Thioredoxin-like fold domain-containing protein</fullName>
    </recommendedName>
</protein>
<comment type="similarity">
    <text evidence="1">Belongs to the thioredoxin family. DsbA subfamily.</text>
</comment>
<evidence type="ECO:0000256" key="2">
    <source>
        <dbReference type="ARBA" id="ARBA00022729"/>
    </source>
</evidence>
<dbReference type="AlphaFoldDB" id="A0A344L9T0"/>
<evidence type="ECO:0000256" key="3">
    <source>
        <dbReference type="ARBA" id="ARBA00023002"/>
    </source>
</evidence>
<dbReference type="InterPro" id="IPR012336">
    <property type="entry name" value="Thioredoxin-like_fold"/>
</dbReference>
<organism evidence="9 10">
    <name type="scientific">Amycolatopsis albispora</name>
    <dbReference type="NCBI Taxonomy" id="1804986"/>
    <lineage>
        <taxon>Bacteria</taxon>
        <taxon>Bacillati</taxon>
        <taxon>Actinomycetota</taxon>
        <taxon>Actinomycetes</taxon>
        <taxon>Pseudonocardiales</taxon>
        <taxon>Pseudonocardiaceae</taxon>
        <taxon>Amycolatopsis</taxon>
    </lineage>
</organism>
<dbReference type="OrthoDB" id="117402at2"/>
<dbReference type="GO" id="GO:0016491">
    <property type="term" value="F:oxidoreductase activity"/>
    <property type="evidence" value="ECO:0007669"/>
    <property type="project" value="UniProtKB-KW"/>
</dbReference>
<evidence type="ECO:0000313" key="10">
    <source>
        <dbReference type="Proteomes" id="UP000250434"/>
    </source>
</evidence>
<evidence type="ECO:0000256" key="7">
    <source>
        <dbReference type="SAM" id="Phobius"/>
    </source>
</evidence>
<feature type="transmembrane region" description="Helical" evidence="7">
    <location>
        <begin position="36"/>
        <end position="56"/>
    </location>
</feature>
<feature type="compositionally biased region" description="Low complexity" evidence="6">
    <location>
        <begin position="16"/>
        <end position="27"/>
    </location>
</feature>
<dbReference type="EMBL" id="CP015163">
    <property type="protein sequence ID" value="AXB44804.1"/>
    <property type="molecule type" value="Genomic_DNA"/>
</dbReference>
<keyword evidence="3" id="KW-0560">Oxidoreductase</keyword>
<evidence type="ECO:0000259" key="8">
    <source>
        <dbReference type="Pfam" id="PF13462"/>
    </source>
</evidence>
<keyword evidence="4" id="KW-1015">Disulfide bond</keyword>
<evidence type="ECO:0000313" key="9">
    <source>
        <dbReference type="EMBL" id="AXB44804.1"/>
    </source>
</evidence>
<proteinExistence type="inferred from homology"/>
<dbReference type="PANTHER" id="PTHR13887:SF14">
    <property type="entry name" value="DISULFIDE BOND FORMATION PROTEIN D"/>
    <property type="match status" value="1"/>
</dbReference>
<evidence type="ECO:0000256" key="4">
    <source>
        <dbReference type="ARBA" id="ARBA00023157"/>
    </source>
</evidence>
<evidence type="ECO:0000256" key="6">
    <source>
        <dbReference type="SAM" id="MobiDB-lite"/>
    </source>
</evidence>
<dbReference type="Proteomes" id="UP000250434">
    <property type="component" value="Chromosome"/>
</dbReference>
<dbReference type="CDD" id="cd02972">
    <property type="entry name" value="DsbA_family"/>
    <property type="match status" value="1"/>
</dbReference>
<keyword evidence="10" id="KW-1185">Reference proteome</keyword>
<evidence type="ECO:0000256" key="1">
    <source>
        <dbReference type="ARBA" id="ARBA00005791"/>
    </source>
</evidence>
<name>A0A344L9T0_9PSEU</name>
<dbReference type="InterPro" id="IPR036249">
    <property type="entry name" value="Thioredoxin-like_sf"/>
</dbReference>